<protein>
    <recommendedName>
        <fullName evidence="5">Release factor glutamine methyltransferase</fullName>
        <shortName evidence="5">RF MTase</shortName>
        <ecNumber evidence="5">2.1.1.297</ecNumber>
    </recommendedName>
    <alternativeName>
        <fullName evidence="5">N5-glutamine methyltransferase PrmC</fullName>
    </alternativeName>
    <alternativeName>
        <fullName evidence="5">Protein-(glutamine-N5) MTase PrmC</fullName>
    </alternativeName>
    <alternativeName>
        <fullName evidence="5">Protein-glutamine N-methyltransferase PrmC</fullName>
    </alternativeName>
</protein>
<feature type="binding site" evidence="5">
    <location>
        <position position="201"/>
    </location>
    <ligand>
        <name>S-adenosyl-L-methionine</name>
        <dbReference type="ChEBI" id="CHEBI:59789"/>
    </ligand>
</feature>
<organism evidence="8 9">
    <name type="scientific">Psychrobacter phenylpyruvicus</name>
    <dbReference type="NCBI Taxonomy" id="29432"/>
    <lineage>
        <taxon>Bacteria</taxon>
        <taxon>Pseudomonadati</taxon>
        <taxon>Pseudomonadota</taxon>
        <taxon>Gammaproteobacteria</taxon>
        <taxon>Moraxellales</taxon>
        <taxon>Moraxellaceae</taxon>
        <taxon>Psychrobacter</taxon>
    </lineage>
</organism>
<dbReference type="InterPro" id="IPR004556">
    <property type="entry name" value="HemK-like"/>
</dbReference>
<keyword evidence="3 5" id="KW-0949">S-adenosyl-L-methionine</keyword>
<dbReference type="CDD" id="cd02440">
    <property type="entry name" value="AdoMet_MTases"/>
    <property type="match status" value="1"/>
</dbReference>
<feature type="binding site" evidence="5">
    <location>
        <begin position="145"/>
        <end position="149"/>
    </location>
    <ligand>
        <name>S-adenosyl-L-methionine</name>
        <dbReference type="ChEBI" id="CHEBI:59789"/>
    </ligand>
</feature>
<dbReference type="EC" id="2.1.1.297" evidence="5"/>
<name>A0A379LK16_9GAMM</name>
<dbReference type="HAMAP" id="MF_02126">
    <property type="entry name" value="RF_methyltr_PrmC"/>
    <property type="match status" value="1"/>
</dbReference>
<comment type="catalytic activity">
    <reaction evidence="4 5">
        <text>L-glutaminyl-[peptide chain release factor] + S-adenosyl-L-methionine = N(5)-methyl-L-glutaminyl-[peptide chain release factor] + S-adenosyl-L-homocysteine + H(+)</text>
        <dbReference type="Rhea" id="RHEA:42896"/>
        <dbReference type="Rhea" id="RHEA-COMP:10271"/>
        <dbReference type="Rhea" id="RHEA-COMP:10272"/>
        <dbReference type="ChEBI" id="CHEBI:15378"/>
        <dbReference type="ChEBI" id="CHEBI:30011"/>
        <dbReference type="ChEBI" id="CHEBI:57856"/>
        <dbReference type="ChEBI" id="CHEBI:59789"/>
        <dbReference type="ChEBI" id="CHEBI:61891"/>
        <dbReference type="EC" id="2.1.1.297"/>
    </reaction>
</comment>
<dbReference type="InterPro" id="IPR040758">
    <property type="entry name" value="PrmC_N"/>
</dbReference>
<dbReference type="EMBL" id="UGVC01000001">
    <property type="protein sequence ID" value="SUD90227.1"/>
    <property type="molecule type" value="Genomic_DNA"/>
</dbReference>
<reference evidence="8 9" key="1">
    <citation type="submission" date="2018-06" db="EMBL/GenBank/DDBJ databases">
        <authorList>
            <consortium name="Pathogen Informatics"/>
            <person name="Doyle S."/>
        </authorList>
    </citation>
    <scope>NUCLEOTIDE SEQUENCE [LARGE SCALE GENOMIC DNA]</scope>
    <source>
        <strain evidence="8 9">NCTC10526</strain>
    </source>
</reference>
<dbReference type="NCBIfam" id="TIGR00536">
    <property type="entry name" value="hemK_fam"/>
    <property type="match status" value="1"/>
</dbReference>
<dbReference type="GO" id="GO:0032259">
    <property type="term" value="P:methylation"/>
    <property type="evidence" value="ECO:0007669"/>
    <property type="project" value="UniProtKB-KW"/>
</dbReference>
<dbReference type="InterPro" id="IPR019874">
    <property type="entry name" value="RF_methyltr_PrmC"/>
</dbReference>
<feature type="domain" description="Methyltransferase" evidence="6">
    <location>
        <begin position="140"/>
        <end position="286"/>
    </location>
</feature>
<comment type="function">
    <text evidence="5">Methylates the class 1 translation termination release factors RF1/PrfA and RF2/PrfB on the glutamine residue of the universally conserved GGQ motif.</text>
</comment>
<dbReference type="SUPFAM" id="SSF53335">
    <property type="entry name" value="S-adenosyl-L-methionine-dependent methyltransferases"/>
    <property type="match status" value="1"/>
</dbReference>
<proteinExistence type="inferred from homology"/>
<dbReference type="InterPro" id="IPR025714">
    <property type="entry name" value="Methyltranfer_dom"/>
</dbReference>
<dbReference type="Gene3D" id="1.10.8.10">
    <property type="entry name" value="DNA helicase RuvA subunit, C-terminal domain"/>
    <property type="match status" value="1"/>
</dbReference>
<keyword evidence="9" id="KW-1185">Reference proteome</keyword>
<dbReference type="PROSITE" id="PS00092">
    <property type="entry name" value="N6_MTASE"/>
    <property type="match status" value="1"/>
</dbReference>
<evidence type="ECO:0000256" key="2">
    <source>
        <dbReference type="ARBA" id="ARBA00022679"/>
    </source>
</evidence>
<evidence type="ECO:0000256" key="4">
    <source>
        <dbReference type="ARBA" id="ARBA00048391"/>
    </source>
</evidence>
<evidence type="ECO:0000313" key="8">
    <source>
        <dbReference type="EMBL" id="SUD90227.1"/>
    </source>
</evidence>
<evidence type="ECO:0000313" key="9">
    <source>
        <dbReference type="Proteomes" id="UP000254123"/>
    </source>
</evidence>
<gene>
    <name evidence="5 8" type="primary">prmC</name>
    <name evidence="8" type="ORF">NCTC10526_00550</name>
</gene>
<dbReference type="STRING" id="1123034.GCA_000685805_01163"/>
<dbReference type="Proteomes" id="UP000254123">
    <property type="component" value="Unassembled WGS sequence"/>
</dbReference>
<dbReference type="GO" id="GO:0102559">
    <property type="term" value="F:peptide chain release factor N(5)-glutamine methyltransferase activity"/>
    <property type="evidence" value="ECO:0007669"/>
    <property type="project" value="UniProtKB-EC"/>
</dbReference>
<dbReference type="PANTHER" id="PTHR18895:SF74">
    <property type="entry name" value="MTRF1L RELEASE FACTOR GLUTAMINE METHYLTRANSFERASE"/>
    <property type="match status" value="1"/>
</dbReference>
<comment type="similarity">
    <text evidence="5">Belongs to the protein N5-glutamine methyltransferase family. PrmC subfamily.</text>
</comment>
<feature type="binding site" evidence="5">
    <location>
        <position position="173"/>
    </location>
    <ligand>
        <name>S-adenosyl-L-methionine</name>
        <dbReference type="ChEBI" id="CHEBI:59789"/>
    </ligand>
</feature>
<evidence type="ECO:0000259" key="6">
    <source>
        <dbReference type="Pfam" id="PF13847"/>
    </source>
</evidence>
<keyword evidence="1 5" id="KW-0489">Methyltransferase</keyword>
<dbReference type="PANTHER" id="PTHR18895">
    <property type="entry name" value="HEMK METHYLTRANSFERASE"/>
    <property type="match status" value="1"/>
</dbReference>
<dbReference type="AlphaFoldDB" id="A0A379LK16"/>
<dbReference type="InterPro" id="IPR002052">
    <property type="entry name" value="DNA_methylase_N6_adenine_CS"/>
</dbReference>
<dbReference type="Gene3D" id="3.40.50.150">
    <property type="entry name" value="Vaccinia Virus protein VP39"/>
    <property type="match status" value="1"/>
</dbReference>
<evidence type="ECO:0000256" key="3">
    <source>
        <dbReference type="ARBA" id="ARBA00022691"/>
    </source>
</evidence>
<evidence type="ECO:0000256" key="5">
    <source>
        <dbReference type="HAMAP-Rule" id="MF_02126"/>
    </source>
</evidence>
<dbReference type="Pfam" id="PF17827">
    <property type="entry name" value="PrmC_N"/>
    <property type="match status" value="1"/>
</dbReference>
<evidence type="ECO:0000259" key="7">
    <source>
        <dbReference type="Pfam" id="PF17827"/>
    </source>
</evidence>
<feature type="domain" description="Release factor glutamine methyltransferase N-terminal" evidence="7">
    <location>
        <begin position="18"/>
        <end position="87"/>
    </location>
</feature>
<feature type="binding site" evidence="5">
    <location>
        <position position="222"/>
    </location>
    <ligand>
        <name>S-adenosyl-L-methionine</name>
        <dbReference type="ChEBI" id="CHEBI:59789"/>
    </ligand>
</feature>
<feature type="binding site" evidence="5">
    <location>
        <begin position="222"/>
        <end position="225"/>
    </location>
    <ligand>
        <name>substrate</name>
    </ligand>
</feature>
<keyword evidence="2 5" id="KW-0808">Transferase</keyword>
<dbReference type="InterPro" id="IPR029063">
    <property type="entry name" value="SAM-dependent_MTases_sf"/>
</dbReference>
<dbReference type="Pfam" id="PF13847">
    <property type="entry name" value="Methyltransf_31"/>
    <property type="match status" value="1"/>
</dbReference>
<sequence length="334" mass="37044">MPKSSGGLDKTHMTNQIVRQSVTALKKANYADLPSHWITDWLLHVLQKSPSFLITDGDYLLTEAEQQQFAAGIANMQSGTPLAYLTGKQAFWSLEFEVNEHTLIPRPDTEILVEQVLDWIAQHKNSLSILNNKPIVAPYQLLDLGTGSGCIAISLAHELATIYPKQWQVTALDFSTEALAVAKRNAQLNAVSNIQFLHSDWFSVLNGSETTDKPLFDVIVSNPPYIVDNDQHLDKLKAEPLSALVAADNGLADIKHIANEAAKYLRQGGLLAIEHGYDQGEAVRQIFDEAGFRQVNTVQDYGGNDRVTMGIYTKSFNNSQNIPTKYSKKNNHNN</sequence>
<dbReference type="GO" id="GO:0003676">
    <property type="term" value="F:nucleic acid binding"/>
    <property type="evidence" value="ECO:0007669"/>
    <property type="project" value="InterPro"/>
</dbReference>
<dbReference type="NCBIfam" id="TIGR03534">
    <property type="entry name" value="RF_mod_PrmC"/>
    <property type="match status" value="1"/>
</dbReference>
<dbReference type="InterPro" id="IPR050320">
    <property type="entry name" value="N5-glutamine_MTase"/>
</dbReference>
<evidence type="ECO:0000256" key="1">
    <source>
        <dbReference type="ARBA" id="ARBA00022603"/>
    </source>
</evidence>
<accession>A0A379LK16</accession>
<dbReference type="FunFam" id="3.40.50.150:FF:000053">
    <property type="entry name" value="Release factor glutamine methyltransferase"/>
    <property type="match status" value="1"/>
</dbReference>